<gene>
    <name evidence="9" type="ORF">PHYPO_G00175210</name>
</gene>
<comment type="similarity">
    <text evidence="2 7">Belongs to the IL-15/IL-21 family.</text>
</comment>
<keyword evidence="8" id="KW-0472">Membrane</keyword>
<keyword evidence="6" id="KW-1015">Disulfide bond</keyword>
<dbReference type="GO" id="GO:0042119">
    <property type="term" value="P:neutrophil activation"/>
    <property type="evidence" value="ECO:0007669"/>
    <property type="project" value="TreeGrafter"/>
</dbReference>
<evidence type="ECO:0000256" key="3">
    <source>
        <dbReference type="ARBA" id="ARBA00022514"/>
    </source>
</evidence>
<dbReference type="PANTHER" id="PTHR14356:SF3">
    <property type="entry name" value="INTERLEUKIN-15"/>
    <property type="match status" value="1"/>
</dbReference>
<feature type="transmembrane region" description="Helical" evidence="8">
    <location>
        <begin position="6"/>
        <end position="24"/>
    </location>
</feature>
<dbReference type="GO" id="GO:0005125">
    <property type="term" value="F:cytokine activity"/>
    <property type="evidence" value="ECO:0007669"/>
    <property type="project" value="UniProtKB-KW"/>
</dbReference>
<dbReference type="GO" id="GO:0001819">
    <property type="term" value="P:positive regulation of cytokine production"/>
    <property type="evidence" value="ECO:0007669"/>
    <property type="project" value="TreeGrafter"/>
</dbReference>
<evidence type="ECO:0000256" key="4">
    <source>
        <dbReference type="ARBA" id="ARBA00022525"/>
    </source>
</evidence>
<evidence type="ECO:0000256" key="2">
    <source>
        <dbReference type="ARBA" id="ARBA00006050"/>
    </source>
</evidence>
<keyword evidence="4" id="KW-0964">Secreted</keyword>
<evidence type="ECO:0000313" key="9">
    <source>
        <dbReference type="EMBL" id="KAB5581397.1"/>
    </source>
</evidence>
<evidence type="ECO:0000313" key="10">
    <source>
        <dbReference type="Proteomes" id="UP000327468"/>
    </source>
</evidence>
<dbReference type="OrthoDB" id="8905762at2759"/>
<dbReference type="AlphaFoldDB" id="A0A5N5PRC9"/>
<keyword evidence="8" id="KW-0812">Transmembrane</keyword>
<dbReference type="GO" id="GO:0005126">
    <property type="term" value="F:cytokine receptor binding"/>
    <property type="evidence" value="ECO:0007669"/>
    <property type="project" value="InterPro"/>
</dbReference>
<organism evidence="9 10">
    <name type="scientific">Pangasianodon hypophthalmus</name>
    <name type="common">Striped catfish</name>
    <name type="synonym">Helicophagus hypophthalmus</name>
    <dbReference type="NCBI Taxonomy" id="310915"/>
    <lineage>
        <taxon>Eukaryota</taxon>
        <taxon>Metazoa</taxon>
        <taxon>Chordata</taxon>
        <taxon>Craniata</taxon>
        <taxon>Vertebrata</taxon>
        <taxon>Euteleostomi</taxon>
        <taxon>Actinopterygii</taxon>
        <taxon>Neopterygii</taxon>
        <taxon>Teleostei</taxon>
        <taxon>Ostariophysi</taxon>
        <taxon>Siluriformes</taxon>
        <taxon>Pangasiidae</taxon>
        <taxon>Pangasianodon</taxon>
    </lineage>
</organism>
<dbReference type="Pfam" id="PF02372">
    <property type="entry name" value="IL15"/>
    <property type="match status" value="1"/>
</dbReference>
<dbReference type="GO" id="GO:0006955">
    <property type="term" value="P:immune response"/>
    <property type="evidence" value="ECO:0007669"/>
    <property type="project" value="InterPro"/>
</dbReference>
<keyword evidence="10" id="KW-1185">Reference proteome</keyword>
<evidence type="ECO:0000256" key="1">
    <source>
        <dbReference type="ARBA" id="ARBA00004613"/>
    </source>
</evidence>
<dbReference type="GO" id="GO:0005615">
    <property type="term" value="C:extracellular space"/>
    <property type="evidence" value="ECO:0007669"/>
    <property type="project" value="UniProtKB-KW"/>
</dbReference>
<dbReference type="Gene3D" id="1.20.1250.70">
    <property type="entry name" value="Interleukin-15/Interleukin-21"/>
    <property type="match status" value="1"/>
</dbReference>
<dbReference type="InterPro" id="IPR003443">
    <property type="entry name" value="IL-15/IL-21_fam"/>
</dbReference>
<comment type="caution">
    <text evidence="9">The sequence shown here is derived from an EMBL/GenBank/DDBJ whole genome shotgun (WGS) entry which is preliminary data.</text>
</comment>
<dbReference type="SUPFAM" id="SSF47266">
    <property type="entry name" value="4-helical cytokines"/>
    <property type="match status" value="1"/>
</dbReference>
<keyword evidence="8" id="KW-1133">Transmembrane helix</keyword>
<evidence type="ECO:0000256" key="6">
    <source>
        <dbReference type="ARBA" id="ARBA00023157"/>
    </source>
</evidence>
<dbReference type="GO" id="GO:0050778">
    <property type="term" value="P:positive regulation of immune response"/>
    <property type="evidence" value="ECO:0007669"/>
    <property type="project" value="TreeGrafter"/>
</dbReference>
<sequence length="198" mass="22450">MALVDIAPMSFLLILFFILASGFGSKPKKHKSKRTLRCICVVRGVGNNLEYHINLEGWNSFLILSCLSVFTTRVDAHNEQSLKDLQEVLKNMTPLFNVSKASLYSPLPNVDECTKKLMYCYLLELNVILHEENGEENDLSTIHHLMKDYSSNSCSICSECEAHPLADSATFHKRIQGFVQKLLSKLESEVKTEFKDCD</sequence>
<dbReference type="InterPro" id="IPR009079">
    <property type="entry name" value="4_helix_cytokine-like_core"/>
</dbReference>
<dbReference type="Proteomes" id="UP000327468">
    <property type="component" value="Chromosome 3"/>
</dbReference>
<accession>A0A5N5PRC9</accession>
<dbReference type="PANTHER" id="PTHR14356">
    <property type="entry name" value="INTERLEUKIN-15-RELATED"/>
    <property type="match status" value="1"/>
</dbReference>
<evidence type="ECO:0000256" key="7">
    <source>
        <dbReference type="RuleBase" id="RU003453"/>
    </source>
</evidence>
<proteinExistence type="inferred from homology"/>
<evidence type="ECO:0000256" key="5">
    <source>
        <dbReference type="ARBA" id="ARBA00022729"/>
    </source>
</evidence>
<reference evidence="9 10" key="1">
    <citation type="submission" date="2019-06" db="EMBL/GenBank/DDBJ databases">
        <title>A chromosome-scale genome assembly of the striped catfish, Pangasianodon hypophthalmus.</title>
        <authorList>
            <person name="Wen M."/>
            <person name="Zahm M."/>
            <person name="Roques C."/>
            <person name="Cabau C."/>
            <person name="Klopp C."/>
            <person name="Donnadieu C."/>
            <person name="Jouanno E."/>
            <person name="Avarre J.-C."/>
            <person name="Campet M."/>
            <person name="Ha T.T.T."/>
            <person name="Dugue R."/>
            <person name="Lampietro C."/>
            <person name="Louis A."/>
            <person name="Herpin A."/>
            <person name="Echchiki A."/>
            <person name="Berthelot C."/>
            <person name="Parey E."/>
            <person name="Roest-Crollius H."/>
            <person name="Braasch I."/>
            <person name="Postlethwait J."/>
            <person name="Bobe J."/>
            <person name="Montfort J."/>
            <person name="Bouchez O."/>
            <person name="Begum T."/>
            <person name="Schartl M."/>
            <person name="Guiguen Y."/>
        </authorList>
    </citation>
    <scope>NUCLEOTIDE SEQUENCE [LARGE SCALE GENOMIC DNA]</scope>
    <source>
        <strain evidence="9 10">Indonesia</strain>
        <tissue evidence="9">Blood</tissue>
    </source>
</reference>
<name>A0A5N5PRC9_PANHP</name>
<keyword evidence="5" id="KW-0732">Signal</keyword>
<protein>
    <recommendedName>
        <fullName evidence="7">Interleukin</fullName>
    </recommendedName>
</protein>
<comment type="subcellular location">
    <subcellularLocation>
        <location evidence="1">Secreted</location>
    </subcellularLocation>
</comment>
<dbReference type="EMBL" id="VFJC01000004">
    <property type="protein sequence ID" value="KAB5581397.1"/>
    <property type="molecule type" value="Genomic_DNA"/>
</dbReference>
<dbReference type="GO" id="GO:0042102">
    <property type="term" value="P:positive regulation of T cell proliferation"/>
    <property type="evidence" value="ECO:0007669"/>
    <property type="project" value="TreeGrafter"/>
</dbReference>
<evidence type="ECO:0000256" key="8">
    <source>
        <dbReference type="SAM" id="Phobius"/>
    </source>
</evidence>
<keyword evidence="3 7" id="KW-0202">Cytokine</keyword>